<dbReference type="EMBL" id="PUUL01000051">
    <property type="protein sequence ID" value="RXD54141.1"/>
    <property type="molecule type" value="Genomic_DNA"/>
</dbReference>
<comment type="caution">
    <text evidence="1">The sequence shown here is derived from an EMBL/GenBank/DDBJ whole genome shotgun (WGS) entry which is preliminary data.</text>
</comment>
<feature type="non-terminal residue" evidence="1">
    <location>
        <position position="1"/>
    </location>
</feature>
<evidence type="ECO:0000313" key="2">
    <source>
        <dbReference type="Proteomes" id="UP000289372"/>
    </source>
</evidence>
<accession>A0AAQ1BWQ3</accession>
<proteinExistence type="predicted"/>
<sequence>RPGPRQQRGRFKARAPMARKLCLGAPMGEGLCVVVRFELRESFGFRARKILRGGTQCSAVLPQSF</sequence>
<name>A0AAQ1BWQ3_XANPE</name>
<evidence type="ECO:0000313" key="1">
    <source>
        <dbReference type="EMBL" id="RXD54141.1"/>
    </source>
</evidence>
<dbReference type="Proteomes" id="UP000289372">
    <property type="component" value="Unassembled WGS sequence"/>
</dbReference>
<reference evidence="1 2" key="1">
    <citation type="submission" date="2018-02" db="EMBL/GenBank/DDBJ databases">
        <title>Characterization of Xanthomonas diversity in transplant houses and field plants.</title>
        <authorList>
            <person name="Abrahamian P."/>
            <person name="Timilsina S."/>
            <person name="Minsavage G.V."/>
            <person name="Goss E.M."/>
            <person name="Jones J.B."/>
            <person name="Vallad G.E."/>
        </authorList>
    </citation>
    <scope>NUCLEOTIDE SEQUENCE [LARGE SCALE GENOMIC DNA]</scope>
    <source>
        <strain evidence="1 2">GEV2132</strain>
    </source>
</reference>
<protein>
    <submittedName>
        <fullName evidence="1">Uncharacterized protein</fullName>
    </submittedName>
</protein>
<organism evidence="1 2">
    <name type="scientific">Xanthomonas perforans</name>
    <dbReference type="NCBI Taxonomy" id="442694"/>
    <lineage>
        <taxon>Bacteria</taxon>
        <taxon>Pseudomonadati</taxon>
        <taxon>Pseudomonadota</taxon>
        <taxon>Gammaproteobacteria</taxon>
        <taxon>Lysobacterales</taxon>
        <taxon>Lysobacteraceae</taxon>
        <taxon>Xanthomonas</taxon>
    </lineage>
</organism>
<dbReference type="AlphaFoldDB" id="A0AAQ1BWQ3"/>
<gene>
    <name evidence="1" type="ORF">DB769_10110</name>
</gene>